<reference evidence="4" key="1">
    <citation type="submission" date="2016-10" db="EMBL/GenBank/DDBJ databases">
        <authorList>
            <person name="Varghese N."/>
            <person name="Submissions S."/>
        </authorList>
    </citation>
    <scope>NUCLEOTIDE SEQUENCE [LARGE SCALE GENOMIC DNA]</scope>
    <source>
        <strain evidence="4">DSM 25055</strain>
    </source>
</reference>
<dbReference type="SFLD" id="SFLDG01129">
    <property type="entry name" value="C1.5:_HAD__Beta-PGM__Phosphata"/>
    <property type="match status" value="1"/>
</dbReference>
<dbReference type="InterPro" id="IPR023198">
    <property type="entry name" value="PGP-like_dom2"/>
</dbReference>
<dbReference type="Pfam" id="PF00702">
    <property type="entry name" value="Hydrolase"/>
    <property type="match status" value="1"/>
</dbReference>
<evidence type="ECO:0000313" key="3">
    <source>
        <dbReference type="EMBL" id="SER91758.1"/>
    </source>
</evidence>
<dbReference type="InterPro" id="IPR036412">
    <property type="entry name" value="HAD-like_sf"/>
</dbReference>
<dbReference type="InterPro" id="IPR006328">
    <property type="entry name" value="2-HAD"/>
</dbReference>
<dbReference type="GO" id="GO:0019120">
    <property type="term" value="F:hydrolase activity, acting on acid halide bonds, in C-halide compounds"/>
    <property type="evidence" value="ECO:0007669"/>
    <property type="project" value="InterPro"/>
</dbReference>
<dbReference type="NCBIfam" id="TIGR01428">
    <property type="entry name" value="HAD_type_II"/>
    <property type="match status" value="1"/>
</dbReference>
<dbReference type="OrthoDB" id="316978at2157"/>
<comment type="similarity">
    <text evidence="1">Belongs to the HAD-like hydrolase superfamily. S-2-haloalkanoic acid dehalogenase family.</text>
</comment>
<dbReference type="EMBL" id="FOFD01000010">
    <property type="protein sequence ID" value="SER91758.1"/>
    <property type="molecule type" value="Genomic_DNA"/>
</dbReference>
<dbReference type="AlphaFoldDB" id="A0A1H9T3P3"/>
<accession>A0A1H9T3P3</accession>
<dbReference type="InterPro" id="IPR006439">
    <property type="entry name" value="HAD-SF_hydro_IA"/>
</dbReference>
<dbReference type="Gene3D" id="3.40.50.1000">
    <property type="entry name" value="HAD superfamily/HAD-like"/>
    <property type="match status" value="1"/>
</dbReference>
<dbReference type="PANTHER" id="PTHR43316:SF3">
    <property type="entry name" value="HALOACID DEHALOGENASE, TYPE II (AFU_ORTHOLOGUE AFUA_2G07750)-RELATED"/>
    <property type="match status" value="1"/>
</dbReference>
<dbReference type="STRING" id="1186196.SAMN04489841_0033"/>
<dbReference type="Proteomes" id="UP000199114">
    <property type="component" value="Unassembled WGS sequence"/>
</dbReference>
<protein>
    <submittedName>
        <fullName evidence="3">2-haloacid dehalogenase</fullName>
    </submittedName>
</protein>
<organism evidence="3 4">
    <name type="scientific">Natrinema salaciae</name>
    <dbReference type="NCBI Taxonomy" id="1186196"/>
    <lineage>
        <taxon>Archaea</taxon>
        <taxon>Methanobacteriati</taxon>
        <taxon>Methanobacteriota</taxon>
        <taxon>Stenosarchaea group</taxon>
        <taxon>Halobacteria</taxon>
        <taxon>Halobacteriales</taxon>
        <taxon>Natrialbaceae</taxon>
        <taxon>Natrinema</taxon>
    </lineage>
</organism>
<evidence type="ECO:0000313" key="4">
    <source>
        <dbReference type="Proteomes" id="UP000199114"/>
    </source>
</evidence>
<dbReference type="SFLD" id="SFLDS00003">
    <property type="entry name" value="Haloacid_Dehalogenase"/>
    <property type="match status" value="1"/>
</dbReference>
<dbReference type="PRINTS" id="PR00413">
    <property type="entry name" value="HADHALOGNASE"/>
</dbReference>
<dbReference type="InterPro" id="IPR023214">
    <property type="entry name" value="HAD_sf"/>
</dbReference>
<dbReference type="SUPFAM" id="SSF56784">
    <property type="entry name" value="HAD-like"/>
    <property type="match status" value="1"/>
</dbReference>
<dbReference type="RefSeq" id="WP_090623457.1">
    <property type="nucleotide sequence ID" value="NZ_FOFD01000010.1"/>
</dbReference>
<keyword evidence="2" id="KW-0378">Hydrolase</keyword>
<evidence type="ECO:0000256" key="2">
    <source>
        <dbReference type="ARBA" id="ARBA00022801"/>
    </source>
</evidence>
<sequence length="229" mass="25710">MPFDPDAVETIAFDSYGTLVDVSAVAEPLSEHVDERDPELVATLWRQRSLSYAMVGNAVDEYDSFYELNRHALRYALETCGVDVDEGEREEILSTYHDLPVFDDVHDGLERLRDAGYDCYIVSNGNEAMLESLIEYAELGDLIEDAVSADEVEQFKPEPELYRRAADRIGTPIEEIAFVAAGWWDVPGGINAGMQGVWINRQDTLWGPYETGPDLTIESVHELADRLES</sequence>
<proteinExistence type="inferred from homology"/>
<dbReference type="NCBIfam" id="TIGR01493">
    <property type="entry name" value="HAD-SF-IA-v2"/>
    <property type="match status" value="1"/>
</dbReference>
<dbReference type="Gene3D" id="1.10.150.240">
    <property type="entry name" value="Putative phosphatase, domain 2"/>
    <property type="match status" value="1"/>
</dbReference>
<keyword evidence="4" id="KW-1185">Reference proteome</keyword>
<gene>
    <name evidence="3" type="ORF">SAMN04489841_0033</name>
</gene>
<dbReference type="PANTHER" id="PTHR43316">
    <property type="entry name" value="HYDROLASE, HALOACID DELAHOGENASE-RELATED"/>
    <property type="match status" value="1"/>
</dbReference>
<dbReference type="CDD" id="cd02588">
    <property type="entry name" value="HAD_L2-DEX"/>
    <property type="match status" value="1"/>
</dbReference>
<name>A0A1H9T3P3_9EURY</name>
<evidence type="ECO:0000256" key="1">
    <source>
        <dbReference type="ARBA" id="ARBA00008106"/>
    </source>
</evidence>
<dbReference type="InterPro" id="IPR051540">
    <property type="entry name" value="S-2-haloacid_dehalogenase"/>
</dbReference>